<dbReference type="Proteomes" id="UP000683000">
    <property type="component" value="Unassembled WGS sequence"/>
</dbReference>
<keyword evidence="2" id="KW-1185">Reference proteome</keyword>
<gene>
    <name evidence="1" type="ORF">JVT61DRAFT_10379</name>
</gene>
<comment type="caution">
    <text evidence="1">The sequence shown here is derived from an EMBL/GenBank/DDBJ whole genome shotgun (WGS) entry which is preliminary data.</text>
</comment>
<dbReference type="AlphaFoldDB" id="A0A8I3AC16"/>
<accession>A0A8I3AC16</accession>
<evidence type="ECO:0000313" key="1">
    <source>
        <dbReference type="EMBL" id="KAG6379831.1"/>
    </source>
</evidence>
<proteinExistence type="predicted"/>
<organism evidence="1 2">
    <name type="scientific">Boletus reticuloceps</name>
    <dbReference type="NCBI Taxonomy" id="495285"/>
    <lineage>
        <taxon>Eukaryota</taxon>
        <taxon>Fungi</taxon>
        <taxon>Dikarya</taxon>
        <taxon>Basidiomycota</taxon>
        <taxon>Agaricomycotina</taxon>
        <taxon>Agaricomycetes</taxon>
        <taxon>Agaricomycetidae</taxon>
        <taxon>Boletales</taxon>
        <taxon>Boletineae</taxon>
        <taxon>Boletaceae</taxon>
        <taxon>Boletoideae</taxon>
        <taxon>Boletus</taxon>
    </lineage>
</organism>
<dbReference type="EMBL" id="JAGFBS010000004">
    <property type="protein sequence ID" value="KAG6379831.1"/>
    <property type="molecule type" value="Genomic_DNA"/>
</dbReference>
<reference evidence="1" key="1">
    <citation type="submission" date="2021-03" db="EMBL/GenBank/DDBJ databases">
        <title>Evolutionary innovations through gain and loss of genes in the ectomycorrhizal Boletales.</title>
        <authorList>
            <person name="Wu G."/>
            <person name="Miyauchi S."/>
            <person name="Morin E."/>
            <person name="Yang Z.-L."/>
            <person name="Xu J."/>
            <person name="Martin F.M."/>
        </authorList>
    </citation>
    <scope>NUCLEOTIDE SEQUENCE</scope>
    <source>
        <strain evidence="1">BR01</strain>
    </source>
</reference>
<evidence type="ECO:0000313" key="2">
    <source>
        <dbReference type="Proteomes" id="UP000683000"/>
    </source>
</evidence>
<dbReference type="OrthoDB" id="3269274at2759"/>
<protein>
    <submittedName>
        <fullName evidence="1">Uncharacterized protein</fullName>
    </submittedName>
</protein>
<name>A0A8I3AC16_9AGAM</name>
<sequence length="128" mass="13836">MATAETTNGQLSDNSIVCLPSFMTANLAALLNSGFAQGHSNNKHQAAARVLLRHDVHLDGTHYQICAPGGLHPSFIGFNPAPLPEEMAQLNCKLVDASIKDLFNAVGYNLLSTPIRLTLRLRSPFKII</sequence>